<evidence type="ECO:0000313" key="1">
    <source>
        <dbReference type="EMBL" id="VVC38308.1"/>
    </source>
</evidence>
<keyword evidence="2" id="KW-1185">Reference proteome</keyword>
<gene>
    <name evidence="1" type="ORF">CINCED_3A013376</name>
</gene>
<evidence type="ECO:0008006" key="3">
    <source>
        <dbReference type="Google" id="ProtNLM"/>
    </source>
</evidence>
<dbReference type="EMBL" id="CABPRJ010001468">
    <property type="protein sequence ID" value="VVC38308.1"/>
    <property type="molecule type" value="Genomic_DNA"/>
</dbReference>
<proteinExistence type="predicted"/>
<dbReference type="AlphaFoldDB" id="A0A5E4N0V2"/>
<dbReference type="Proteomes" id="UP000325440">
    <property type="component" value="Unassembled WGS sequence"/>
</dbReference>
<evidence type="ECO:0000313" key="2">
    <source>
        <dbReference type="Proteomes" id="UP000325440"/>
    </source>
</evidence>
<protein>
    <recommendedName>
        <fullName evidence="3">DUF4817 domain-containing protein</fullName>
    </recommendedName>
</protein>
<name>A0A5E4N0V2_9HEMI</name>
<dbReference type="GO" id="GO:0003676">
    <property type="term" value="F:nucleic acid binding"/>
    <property type="evidence" value="ECO:0007669"/>
    <property type="project" value="InterPro"/>
</dbReference>
<sequence length="196" mass="23225">MEQWSAAQRSFRLHFNLKRHDLVPPTKIIKIWVTNFEETDSALKKKPLQKKTTCTPEKVAAVMATLIKSQKRFVRKHALSLNLISRSLRRILHSDLNFHPYKMQIDENENFIQNISENGDIHWPLRSHYLLVCDFFFWGYLKSKVYAQKPRNIDELKTKIKEEIASTPLELIHCVVKNVRSRLEKCLLRMTIILRT</sequence>
<dbReference type="InterPro" id="IPR036397">
    <property type="entry name" value="RNaseH_sf"/>
</dbReference>
<dbReference type="OrthoDB" id="6782743at2759"/>
<organism evidence="1 2">
    <name type="scientific">Cinara cedri</name>
    <dbReference type="NCBI Taxonomy" id="506608"/>
    <lineage>
        <taxon>Eukaryota</taxon>
        <taxon>Metazoa</taxon>
        <taxon>Ecdysozoa</taxon>
        <taxon>Arthropoda</taxon>
        <taxon>Hexapoda</taxon>
        <taxon>Insecta</taxon>
        <taxon>Pterygota</taxon>
        <taxon>Neoptera</taxon>
        <taxon>Paraneoptera</taxon>
        <taxon>Hemiptera</taxon>
        <taxon>Sternorrhyncha</taxon>
        <taxon>Aphidomorpha</taxon>
        <taxon>Aphidoidea</taxon>
        <taxon>Aphididae</taxon>
        <taxon>Lachninae</taxon>
        <taxon>Cinara</taxon>
    </lineage>
</organism>
<accession>A0A5E4N0V2</accession>
<dbReference type="PANTHER" id="PTHR47326">
    <property type="entry name" value="TRANSPOSABLE ELEMENT TC3 TRANSPOSASE-LIKE PROTEIN"/>
    <property type="match status" value="1"/>
</dbReference>
<reference evidence="1 2" key="1">
    <citation type="submission" date="2019-08" db="EMBL/GenBank/DDBJ databases">
        <authorList>
            <person name="Alioto T."/>
            <person name="Alioto T."/>
            <person name="Gomez Garrido J."/>
        </authorList>
    </citation>
    <scope>NUCLEOTIDE SEQUENCE [LARGE SCALE GENOMIC DNA]</scope>
</reference>
<dbReference type="PANTHER" id="PTHR47326:SF1">
    <property type="entry name" value="HTH PSQ-TYPE DOMAIN-CONTAINING PROTEIN"/>
    <property type="match status" value="1"/>
</dbReference>
<dbReference type="Gene3D" id="3.30.420.10">
    <property type="entry name" value="Ribonuclease H-like superfamily/Ribonuclease H"/>
    <property type="match status" value="1"/>
</dbReference>